<dbReference type="CDD" id="cd18585">
    <property type="entry name" value="ABC_6TM_CydC"/>
    <property type="match status" value="1"/>
</dbReference>
<dbReference type="GO" id="GO:0034775">
    <property type="term" value="P:glutathione transmembrane transport"/>
    <property type="evidence" value="ECO:0007669"/>
    <property type="project" value="InterPro"/>
</dbReference>
<dbReference type="Gene3D" id="3.40.50.300">
    <property type="entry name" value="P-loop containing nucleotide triphosphate hydrolases"/>
    <property type="match status" value="1"/>
</dbReference>
<dbReference type="PANTHER" id="PTHR24221">
    <property type="entry name" value="ATP-BINDING CASSETTE SUB-FAMILY B"/>
    <property type="match status" value="1"/>
</dbReference>
<dbReference type="Pfam" id="PF00664">
    <property type="entry name" value="ABC_membrane"/>
    <property type="match status" value="1"/>
</dbReference>
<evidence type="ECO:0000313" key="12">
    <source>
        <dbReference type="EMBL" id="AKJ67626.1"/>
    </source>
</evidence>
<evidence type="ECO:0000259" key="10">
    <source>
        <dbReference type="PROSITE" id="PS50893"/>
    </source>
</evidence>
<dbReference type="PATRIC" id="fig|445709.3.peg.1005"/>
<dbReference type="Pfam" id="PF00005">
    <property type="entry name" value="ABC_tran"/>
    <property type="match status" value="1"/>
</dbReference>
<evidence type="ECO:0000256" key="7">
    <source>
        <dbReference type="ARBA" id="ARBA00022989"/>
    </source>
</evidence>
<keyword evidence="13" id="KW-1185">Reference proteome</keyword>
<keyword evidence="6" id="KW-0067">ATP-binding</keyword>
<reference evidence="13" key="1">
    <citation type="submission" date="2015-06" db="EMBL/GenBank/DDBJ databases">
        <authorList>
            <person name="Lim Y.L."/>
            <person name="Ee R."/>
            <person name="Yong D."/>
            <person name="How K.Y."/>
            <person name="Yin W.F."/>
            <person name="Chan K.G."/>
        </authorList>
    </citation>
    <scope>NUCLEOTIDE SEQUENCE [LARGE SCALE GENOMIC DNA]</scope>
    <source>
        <strain evidence="13">DSM 25325</strain>
    </source>
</reference>
<evidence type="ECO:0000256" key="5">
    <source>
        <dbReference type="ARBA" id="ARBA00022741"/>
    </source>
</evidence>
<dbReference type="CDD" id="cd03228">
    <property type="entry name" value="ABCC_MRP_Like"/>
    <property type="match status" value="1"/>
</dbReference>
<evidence type="ECO:0000256" key="4">
    <source>
        <dbReference type="ARBA" id="ARBA00022692"/>
    </source>
</evidence>
<dbReference type="InterPro" id="IPR011527">
    <property type="entry name" value="ABC1_TM_dom"/>
</dbReference>
<dbReference type="SUPFAM" id="SSF90123">
    <property type="entry name" value="ABC transporter transmembrane region"/>
    <property type="match status" value="1"/>
</dbReference>
<dbReference type="InterPro" id="IPR036640">
    <property type="entry name" value="ABC1_TM_sf"/>
</dbReference>
<dbReference type="PROSITE" id="PS50893">
    <property type="entry name" value="ABC_TRANSPORTER_2"/>
    <property type="match status" value="1"/>
</dbReference>
<dbReference type="InterPro" id="IPR003593">
    <property type="entry name" value="AAA+_ATPase"/>
</dbReference>
<evidence type="ECO:0000259" key="11">
    <source>
        <dbReference type="PROSITE" id="PS50929"/>
    </source>
</evidence>
<dbReference type="GO" id="GO:0016887">
    <property type="term" value="F:ATP hydrolysis activity"/>
    <property type="evidence" value="ECO:0007669"/>
    <property type="project" value="InterPro"/>
</dbReference>
<dbReference type="PANTHER" id="PTHR24221:SF654">
    <property type="entry name" value="ATP-BINDING CASSETTE SUB-FAMILY B MEMBER 6"/>
    <property type="match status" value="1"/>
</dbReference>
<evidence type="ECO:0000256" key="6">
    <source>
        <dbReference type="ARBA" id="ARBA00022840"/>
    </source>
</evidence>
<dbReference type="RefSeq" id="WP_047213281.1">
    <property type="nucleotide sequence ID" value="NZ_CP011568.3"/>
</dbReference>
<evidence type="ECO:0000256" key="2">
    <source>
        <dbReference type="ARBA" id="ARBA00022475"/>
    </source>
</evidence>
<dbReference type="KEGG" id="ptx:ABW99_04690"/>
<dbReference type="Proteomes" id="UP000036700">
    <property type="component" value="Chromosome"/>
</dbReference>
<dbReference type="SMART" id="SM00382">
    <property type="entry name" value="AAA"/>
    <property type="match status" value="1"/>
</dbReference>
<keyword evidence="2" id="KW-1003">Cell membrane</keyword>
<dbReference type="InterPro" id="IPR027417">
    <property type="entry name" value="P-loop_NTPase"/>
</dbReference>
<dbReference type="EMBL" id="CP011568">
    <property type="protein sequence ID" value="AKJ67626.1"/>
    <property type="molecule type" value="Genomic_DNA"/>
</dbReference>
<dbReference type="InterPro" id="IPR039421">
    <property type="entry name" value="Type_1_exporter"/>
</dbReference>
<evidence type="ECO:0000313" key="13">
    <source>
        <dbReference type="Proteomes" id="UP000036700"/>
    </source>
</evidence>
<dbReference type="PROSITE" id="PS50929">
    <property type="entry name" value="ABC_TM1F"/>
    <property type="match status" value="1"/>
</dbReference>
<comment type="subcellular location">
    <subcellularLocation>
        <location evidence="1">Cell membrane</location>
        <topology evidence="1">Multi-pass membrane protein</topology>
    </subcellularLocation>
</comment>
<dbReference type="GO" id="GO:0005886">
    <property type="term" value="C:plasma membrane"/>
    <property type="evidence" value="ECO:0007669"/>
    <property type="project" value="UniProtKB-SubCell"/>
</dbReference>
<dbReference type="STRING" id="445709.ABW99_04690"/>
<dbReference type="GO" id="GO:0045454">
    <property type="term" value="P:cell redox homeostasis"/>
    <property type="evidence" value="ECO:0007669"/>
    <property type="project" value="InterPro"/>
</dbReference>
<dbReference type="GO" id="GO:0140359">
    <property type="term" value="F:ABC-type transporter activity"/>
    <property type="evidence" value="ECO:0007669"/>
    <property type="project" value="InterPro"/>
</dbReference>
<evidence type="ECO:0008006" key="14">
    <source>
        <dbReference type="Google" id="ProtNLM"/>
    </source>
</evidence>
<dbReference type="SUPFAM" id="SSF52540">
    <property type="entry name" value="P-loop containing nucleoside triphosphate hydrolases"/>
    <property type="match status" value="1"/>
</dbReference>
<evidence type="ECO:0000256" key="3">
    <source>
        <dbReference type="ARBA" id="ARBA00022519"/>
    </source>
</evidence>
<gene>
    <name evidence="12" type="ORF">ABW99_04690</name>
</gene>
<accession>A0A0G3ESE9</accession>
<feature type="transmembrane region" description="Helical" evidence="9">
    <location>
        <begin position="168"/>
        <end position="188"/>
    </location>
</feature>
<evidence type="ECO:0000256" key="1">
    <source>
        <dbReference type="ARBA" id="ARBA00004651"/>
    </source>
</evidence>
<dbReference type="InterPro" id="IPR003439">
    <property type="entry name" value="ABC_transporter-like_ATP-bd"/>
</dbReference>
<feature type="domain" description="ABC transporter" evidence="10">
    <location>
        <begin position="352"/>
        <end position="576"/>
    </location>
</feature>
<dbReference type="OrthoDB" id="9806127at2"/>
<dbReference type="PROSITE" id="PS00211">
    <property type="entry name" value="ABC_TRANSPORTER_1"/>
    <property type="match status" value="1"/>
</dbReference>
<keyword evidence="4 9" id="KW-0812">Transmembrane</keyword>
<dbReference type="NCBIfam" id="TIGR02868">
    <property type="entry name" value="CydC"/>
    <property type="match status" value="1"/>
</dbReference>
<keyword evidence="8 9" id="KW-0472">Membrane</keyword>
<dbReference type="InterPro" id="IPR017871">
    <property type="entry name" value="ABC_transporter-like_CS"/>
</dbReference>
<dbReference type="AlphaFoldDB" id="A0A0G3ESE9"/>
<feature type="domain" description="ABC transmembrane type-1" evidence="11">
    <location>
        <begin position="31"/>
        <end position="317"/>
    </location>
</feature>
<protein>
    <recommendedName>
        <fullName evidence="14">ABC transporter ATP-binding protein</fullName>
    </recommendedName>
</protein>
<feature type="transmembrane region" description="Helical" evidence="9">
    <location>
        <begin position="256"/>
        <end position="281"/>
    </location>
</feature>
<keyword evidence="3" id="KW-0997">Cell inner membrane</keyword>
<proteinExistence type="predicted"/>
<keyword evidence="5" id="KW-0547">Nucleotide-binding</keyword>
<organism evidence="12 13">
    <name type="scientific">Pandoraea thiooxydans</name>
    <dbReference type="NCBI Taxonomy" id="445709"/>
    <lineage>
        <taxon>Bacteria</taxon>
        <taxon>Pseudomonadati</taxon>
        <taxon>Pseudomonadota</taxon>
        <taxon>Betaproteobacteria</taxon>
        <taxon>Burkholderiales</taxon>
        <taxon>Burkholderiaceae</taxon>
        <taxon>Pandoraea</taxon>
    </lineage>
</organism>
<feature type="transmembrane region" description="Helical" evidence="9">
    <location>
        <begin position="61"/>
        <end position="83"/>
    </location>
</feature>
<keyword evidence="7 9" id="KW-1133">Transmembrane helix</keyword>
<name>A0A0G3ESE9_9BURK</name>
<evidence type="ECO:0000256" key="8">
    <source>
        <dbReference type="ARBA" id="ARBA00023136"/>
    </source>
</evidence>
<sequence length="579" mass="61312">MKPHASDTAGTAALFRRLLALLRGADRRWLAAGVAMALISTLSGIGLMAVSGHFITSMALAGASGAAINYYTPAALIRLFAILRTGGRYGERLVTHEATLRLLARLRVWLFARLVPLAPARLGGMHSAELFSRLRADVDALEHAYLGALLPMIVAAAVSMVVLATVFYYLPSLALLLAALIAIGGMLLPRWTISRAAVPGAQAIACAERLRMLAADGVRGRAELALYGAESAHAERIAATAGQLQQAQRRIDRLQAIGGAGVTLMTQLAVVFALAVGLAALQRAALPPSDLTMLVLLAMATFETIAPLPEAWAQLSTTLACARRVFSLADTPPAVIEPQSPSPTVANNDLVIRQLRLRYDEQGPWVLDGVDLDLPHGRRLGLVGPSGSGKSSLVGAMLRLYPYQGSITLGGAPLEAWHGDDARARIAVVDQSPYLFDASLRDNLRLARPEASDEELRRVIGQAQLENYVASLPQGLDTWVGENGTRVSGGEARRIAIARALLADAPILILDEPTEGLDAGTAAELYEALAKAMTGRSVLLITHRLGGLSTLVDEIVTMRDGRIMPTTPSTPAAAPKSLP</sequence>
<feature type="transmembrane region" description="Helical" evidence="9">
    <location>
        <begin position="143"/>
        <end position="162"/>
    </location>
</feature>
<evidence type="ECO:0000256" key="9">
    <source>
        <dbReference type="SAM" id="Phobius"/>
    </source>
</evidence>
<dbReference type="GO" id="GO:0005524">
    <property type="term" value="F:ATP binding"/>
    <property type="evidence" value="ECO:0007669"/>
    <property type="project" value="UniProtKB-KW"/>
</dbReference>
<dbReference type="InterPro" id="IPR014223">
    <property type="entry name" value="ABC_CydC/D"/>
</dbReference>
<dbReference type="GO" id="GO:0034040">
    <property type="term" value="F:ATPase-coupled lipid transmembrane transporter activity"/>
    <property type="evidence" value="ECO:0007669"/>
    <property type="project" value="TreeGrafter"/>
</dbReference>
<feature type="transmembrane region" description="Helical" evidence="9">
    <location>
        <begin position="29"/>
        <end position="55"/>
    </location>
</feature>
<dbReference type="Gene3D" id="1.20.1560.10">
    <property type="entry name" value="ABC transporter type 1, transmembrane domain"/>
    <property type="match status" value="1"/>
</dbReference>